<dbReference type="EMBL" id="LLXL01000442">
    <property type="protein sequence ID" value="PKK72433.1"/>
    <property type="molecule type" value="Genomic_DNA"/>
</dbReference>
<accession>A0A2N1NEX5</accession>
<sequence>MKNIKLSRVISYDYAIYNNYYYGFNFGGDALCMENQNLYANGNEHYEKNVSDDNNIPYIIEEIEAFRVVKL</sequence>
<name>A0A2N1NEX5_9GLOM</name>
<reference evidence="1 2" key="2">
    <citation type="submission" date="2017-10" db="EMBL/GenBank/DDBJ databases">
        <title>Extensive intraspecific genome diversity in a model arbuscular mycorrhizal fungus.</title>
        <authorList>
            <person name="Chen E.C.H."/>
            <person name="Morin E."/>
            <person name="Baudet D."/>
            <person name="Noel J."/>
            <person name="Ndikumana S."/>
            <person name="Charron P."/>
            <person name="St-Onge C."/>
            <person name="Giorgi J."/>
            <person name="Grigoriev I.V."/>
            <person name="Roux C."/>
            <person name="Martin F.M."/>
            <person name="Corradi N."/>
        </authorList>
    </citation>
    <scope>NUCLEOTIDE SEQUENCE [LARGE SCALE GENOMIC DNA]</scope>
    <source>
        <strain evidence="1 2">C2</strain>
    </source>
</reference>
<proteinExistence type="predicted"/>
<dbReference type="AlphaFoldDB" id="A0A2N1NEX5"/>
<gene>
    <name evidence="1" type="ORF">RhiirC2_383826</name>
</gene>
<comment type="caution">
    <text evidence="1">The sequence shown here is derived from an EMBL/GenBank/DDBJ whole genome shotgun (WGS) entry which is preliminary data.</text>
</comment>
<evidence type="ECO:0008006" key="3">
    <source>
        <dbReference type="Google" id="ProtNLM"/>
    </source>
</evidence>
<protein>
    <recommendedName>
        <fullName evidence="3">TLDc domain-containing protein</fullName>
    </recommendedName>
</protein>
<reference evidence="1 2" key="1">
    <citation type="submission" date="2016-04" db="EMBL/GenBank/DDBJ databases">
        <title>Genome analyses suggest a sexual origin of heterokaryosis in a supposedly ancient asexual fungus.</title>
        <authorList>
            <person name="Ropars J."/>
            <person name="Sedzielewska K."/>
            <person name="Noel J."/>
            <person name="Charron P."/>
            <person name="Farinelli L."/>
            <person name="Marton T."/>
            <person name="Kruger M."/>
            <person name="Pelin A."/>
            <person name="Brachmann A."/>
            <person name="Corradi N."/>
        </authorList>
    </citation>
    <scope>NUCLEOTIDE SEQUENCE [LARGE SCALE GENOMIC DNA]</scope>
    <source>
        <strain evidence="1 2">C2</strain>
    </source>
</reference>
<evidence type="ECO:0000313" key="1">
    <source>
        <dbReference type="EMBL" id="PKK72433.1"/>
    </source>
</evidence>
<organism evidence="1 2">
    <name type="scientific">Rhizophagus irregularis</name>
    <dbReference type="NCBI Taxonomy" id="588596"/>
    <lineage>
        <taxon>Eukaryota</taxon>
        <taxon>Fungi</taxon>
        <taxon>Fungi incertae sedis</taxon>
        <taxon>Mucoromycota</taxon>
        <taxon>Glomeromycotina</taxon>
        <taxon>Glomeromycetes</taxon>
        <taxon>Glomerales</taxon>
        <taxon>Glomeraceae</taxon>
        <taxon>Rhizophagus</taxon>
    </lineage>
</organism>
<evidence type="ECO:0000313" key="2">
    <source>
        <dbReference type="Proteomes" id="UP000233469"/>
    </source>
</evidence>
<dbReference type="Proteomes" id="UP000233469">
    <property type="component" value="Unassembled WGS sequence"/>
</dbReference>